<accession>A0A699XA89</accession>
<feature type="region of interest" description="Disordered" evidence="1">
    <location>
        <begin position="1"/>
        <end position="96"/>
    </location>
</feature>
<sequence length="96" mass="10687">RRRPRQPGLDRRTGSGQGPVLPGFRDLRQGRLCAAEGRAGAVPRRHPRPQEPQHQPGLGRQPEGRGRRRRRQGDAGRDDRALPRRGRGPARQPGTA</sequence>
<feature type="non-terminal residue" evidence="2">
    <location>
        <position position="1"/>
    </location>
</feature>
<feature type="compositionally biased region" description="Basic and acidic residues" evidence="1">
    <location>
        <begin position="72"/>
        <end position="82"/>
    </location>
</feature>
<feature type="compositionally biased region" description="Low complexity" evidence="1">
    <location>
        <begin position="52"/>
        <end position="61"/>
    </location>
</feature>
<protein>
    <submittedName>
        <fullName evidence="2">Uncharacterized protein</fullName>
    </submittedName>
</protein>
<organism evidence="2">
    <name type="scientific">Tanacetum cinerariifolium</name>
    <name type="common">Dalmatian daisy</name>
    <name type="synonym">Chrysanthemum cinerariifolium</name>
    <dbReference type="NCBI Taxonomy" id="118510"/>
    <lineage>
        <taxon>Eukaryota</taxon>
        <taxon>Viridiplantae</taxon>
        <taxon>Streptophyta</taxon>
        <taxon>Embryophyta</taxon>
        <taxon>Tracheophyta</taxon>
        <taxon>Spermatophyta</taxon>
        <taxon>Magnoliopsida</taxon>
        <taxon>eudicotyledons</taxon>
        <taxon>Gunneridae</taxon>
        <taxon>Pentapetalae</taxon>
        <taxon>asterids</taxon>
        <taxon>campanulids</taxon>
        <taxon>Asterales</taxon>
        <taxon>Asteraceae</taxon>
        <taxon>Asteroideae</taxon>
        <taxon>Anthemideae</taxon>
        <taxon>Anthemidinae</taxon>
        <taxon>Tanacetum</taxon>
    </lineage>
</organism>
<evidence type="ECO:0000256" key="1">
    <source>
        <dbReference type="SAM" id="MobiDB-lite"/>
    </source>
</evidence>
<name>A0A699XA89_TANCI</name>
<evidence type="ECO:0000313" key="2">
    <source>
        <dbReference type="EMBL" id="GFD54746.1"/>
    </source>
</evidence>
<gene>
    <name evidence="2" type="ORF">Tci_926715</name>
</gene>
<proteinExistence type="predicted"/>
<reference evidence="2" key="1">
    <citation type="journal article" date="2019" name="Sci. Rep.">
        <title>Draft genome of Tanacetum cinerariifolium, the natural source of mosquito coil.</title>
        <authorList>
            <person name="Yamashiro T."/>
            <person name="Shiraishi A."/>
            <person name="Satake H."/>
            <person name="Nakayama K."/>
        </authorList>
    </citation>
    <scope>NUCLEOTIDE SEQUENCE</scope>
</reference>
<dbReference type="AlphaFoldDB" id="A0A699XA89"/>
<comment type="caution">
    <text evidence="2">The sequence shown here is derived from an EMBL/GenBank/DDBJ whole genome shotgun (WGS) entry which is preliminary data.</text>
</comment>
<dbReference type="EMBL" id="BKCJ011809623">
    <property type="protein sequence ID" value="GFD54746.1"/>
    <property type="molecule type" value="Genomic_DNA"/>
</dbReference>
<feature type="non-terminal residue" evidence="2">
    <location>
        <position position="96"/>
    </location>
</feature>